<dbReference type="Gene3D" id="3.55.50.30">
    <property type="match status" value="1"/>
</dbReference>
<accession>A0ABX8MIT6</accession>
<dbReference type="Gene3D" id="2.60.120.1440">
    <property type="match status" value="1"/>
</dbReference>
<protein>
    <submittedName>
        <fullName evidence="3">FecR family protein</fullName>
    </submittedName>
</protein>
<evidence type="ECO:0000313" key="4">
    <source>
        <dbReference type="Proteomes" id="UP000693952"/>
    </source>
</evidence>
<dbReference type="RefSeq" id="WP_164487326.1">
    <property type="nucleotide sequence ID" value="NZ_CP027706.1"/>
</dbReference>
<dbReference type="PIRSF" id="PIRSF018266">
    <property type="entry name" value="FecR"/>
    <property type="match status" value="1"/>
</dbReference>
<dbReference type="EMBL" id="CP077074">
    <property type="protein sequence ID" value="QXH39215.1"/>
    <property type="molecule type" value="Genomic_DNA"/>
</dbReference>
<dbReference type="Pfam" id="PF04773">
    <property type="entry name" value="FecR"/>
    <property type="match status" value="1"/>
</dbReference>
<feature type="domain" description="FecR protein" evidence="1">
    <location>
        <begin position="119"/>
        <end position="211"/>
    </location>
</feature>
<dbReference type="InterPro" id="IPR012373">
    <property type="entry name" value="Ferrdict_sens_TM"/>
</dbReference>
<dbReference type="InterPro" id="IPR006860">
    <property type="entry name" value="FecR"/>
</dbReference>
<evidence type="ECO:0000259" key="1">
    <source>
        <dbReference type="Pfam" id="PF04773"/>
    </source>
</evidence>
<dbReference type="InterPro" id="IPR032623">
    <property type="entry name" value="FecR_N"/>
</dbReference>
<reference evidence="3" key="1">
    <citation type="submission" date="2021-06" db="EMBL/GenBank/DDBJ databases">
        <title>Updating the genus Pseudomonas: Description of 43 new species and partition of the Pseudomonas putida group.</title>
        <authorList>
            <person name="Girard L."/>
            <person name="Lood C."/>
            <person name="Vandamme P."/>
            <person name="Rokni-Zadeh H."/>
            <person name="van Noort V."/>
            <person name="Hofte M."/>
            <person name="Lavigne R."/>
            <person name="De Mot R."/>
        </authorList>
    </citation>
    <scope>NUCLEOTIDE SEQUENCE</scope>
    <source>
        <strain evidence="3">CMR12a</strain>
    </source>
</reference>
<dbReference type="Pfam" id="PF16220">
    <property type="entry name" value="DUF4880"/>
    <property type="match status" value="1"/>
</dbReference>
<proteinExistence type="predicted"/>
<dbReference type="Proteomes" id="UP000693952">
    <property type="component" value="Chromosome"/>
</dbReference>
<evidence type="ECO:0000259" key="2">
    <source>
        <dbReference type="Pfam" id="PF16220"/>
    </source>
</evidence>
<evidence type="ECO:0000313" key="3">
    <source>
        <dbReference type="EMBL" id="QXH39215.1"/>
    </source>
</evidence>
<name>A0ABX8MIT6_9PSED</name>
<organism evidence="3 4">
    <name type="scientific">Pseudomonas sessilinigenes</name>
    <dbReference type="NCBI Taxonomy" id="658629"/>
    <lineage>
        <taxon>Bacteria</taxon>
        <taxon>Pseudomonadati</taxon>
        <taxon>Pseudomonadota</taxon>
        <taxon>Gammaproteobacteria</taxon>
        <taxon>Pseudomonadales</taxon>
        <taxon>Pseudomonadaceae</taxon>
        <taxon>Pseudomonas</taxon>
    </lineage>
</organism>
<keyword evidence="4" id="KW-1185">Reference proteome</keyword>
<feature type="domain" description="FecR N-terminal" evidence="2">
    <location>
        <begin position="22"/>
        <end position="64"/>
    </location>
</feature>
<gene>
    <name evidence="3" type="ORF">KSS89_23700</name>
</gene>
<dbReference type="PANTHER" id="PTHR30273:SF2">
    <property type="entry name" value="PROTEIN FECR"/>
    <property type="match status" value="1"/>
</dbReference>
<sequence length="322" mass="35644">MNDSFQRAADTTMTEDSENLDDAAIDWLVLLHSGQATPAQRMAFQQWRQRSPAHTRAADEAQRLWGDLGQTQAAQQHLQAARPAATARSHHWWPALAASLLLALGSAIGWQQWPAWTSDYHTGVGQQQHLTLADGSRVILNSASALSLAYSAGERRVILEQGEALFEPQADGQRPFVVQVRDQRLLGAGGAFSVRRDGDRLTVVVREGQVQFTGDHAPVLLQADQCLQYQAGQPLLAQQQVDASSLTAWQRGKLIFNGRPLGEVIGELERYQHGRILVSDRQLADLAISGVFDLNDPQGSLRTLQQRYPLQITYLPWLALLH</sequence>
<dbReference type="PANTHER" id="PTHR30273">
    <property type="entry name" value="PERIPLASMIC SIGNAL SENSOR AND SIGMA FACTOR ACTIVATOR FECR-RELATED"/>
    <property type="match status" value="1"/>
</dbReference>